<dbReference type="AlphaFoldDB" id="A0A7W7KQH0"/>
<name>A0A7W7KQH0_PSENT</name>
<dbReference type="RefSeq" id="WP_184595395.1">
    <property type="nucleotide sequence ID" value="NZ_JACHLI010000030.1"/>
</dbReference>
<organism evidence="1 2">
    <name type="scientific">Pseudomonas nitroreducens</name>
    <dbReference type="NCBI Taxonomy" id="46680"/>
    <lineage>
        <taxon>Bacteria</taxon>
        <taxon>Pseudomonadati</taxon>
        <taxon>Pseudomonadota</taxon>
        <taxon>Gammaproteobacteria</taxon>
        <taxon>Pseudomonadales</taxon>
        <taxon>Pseudomonadaceae</taxon>
        <taxon>Pseudomonas</taxon>
    </lineage>
</organism>
<sequence>MPSSKVERSPPLAPDTELCALLHGVQRGDVLHPQLKLLLVHLGFAEFRNLQLALTAKGRQLVETRPWVGLLLPL</sequence>
<accession>A0A7W7KQH0</accession>
<comment type="caution">
    <text evidence="1">The sequence shown here is derived from an EMBL/GenBank/DDBJ whole genome shotgun (WGS) entry which is preliminary data.</text>
</comment>
<gene>
    <name evidence="1" type="ORF">HNP46_005586</name>
</gene>
<dbReference type="Proteomes" id="UP000566995">
    <property type="component" value="Unassembled WGS sequence"/>
</dbReference>
<reference evidence="1 2" key="1">
    <citation type="submission" date="2020-08" db="EMBL/GenBank/DDBJ databases">
        <title>Functional genomics of gut bacteria from endangered species of beetles.</title>
        <authorList>
            <person name="Carlos-Shanley C."/>
        </authorList>
    </citation>
    <scope>NUCLEOTIDE SEQUENCE [LARGE SCALE GENOMIC DNA]</scope>
    <source>
        <strain evidence="1 2">S00179</strain>
    </source>
</reference>
<proteinExistence type="predicted"/>
<evidence type="ECO:0000313" key="1">
    <source>
        <dbReference type="EMBL" id="MBB4866679.1"/>
    </source>
</evidence>
<protein>
    <submittedName>
        <fullName evidence="1">Uncharacterized protein</fullName>
    </submittedName>
</protein>
<dbReference type="EMBL" id="JACHLI010000030">
    <property type="protein sequence ID" value="MBB4866679.1"/>
    <property type="molecule type" value="Genomic_DNA"/>
</dbReference>
<evidence type="ECO:0000313" key="2">
    <source>
        <dbReference type="Proteomes" id="UP000566995"/>
    </source>
</evidence>